<evidence type="ECO:0000313" key="3">
    <source>
        <dbReference type="Proteomes" id="UP001150217"/>
    </source>
</evidence>
<dbReference type="Proteomes" id="UP001150217">
    <property type="component" value="Unassembled WGS sequence"/>
</dbReference>
<accession>A0ABQ8UWE0</accession>
<feature type="region of interest" description="Disordered" evidence="1">
    <location>
        <begin position="345"/>
        <end position="382"/>
    </location>
</feature>
<comment type="caution">
    <text evidence="2">The sequence shown here is derived from an EMBL/GenBank/DDBJ whole genome shotgun (WGS) entry which is preliminary data.</text>
</comment>
<feature type="region of interest" description="Disordered" evidence="1">
    <location>
        <begin position="84"/>
        <end position="128"/>
    </location>
</feature>
<sequence length="444" mass="49679">MWVIKSKILKSISAQSRVDSTLGANIKLPTDTAEAEPGSESRAVFRLSGISVKVETQLDFRGPRAKVEAHFDFRGSRAKVEAHFDFRGSRPKSRPSSTFGDLGPKSRHTSTFGDLGPKSRHTSTFGDLGLKSTSVTSVDVDDDDMEVDPSSSGASGTRHKAARLRVLSSDEEGDAPLPKKARSAIEPNSVEFHQVIRKGVVIKETFRYLESDEDFDKRIEEETKVKTEESIRWRNSLLEHTKKKLKENPTKGIQDHTKRRLLLFSTHFKILENVEAILDNYCQPDDSIPDKMCFFTPEDLEKLENIHTCLDEEPQDEDVLMDVDTIHNTPETAFLLLQSDEPMLNNELDGLTEDDNDDFLQLPPLDSPPSPPPSNGPSLVDLPEGMVQRSSILAESLTGHEMFTDEPRSAIPKEWIHVPKDASKDETKQTGTDKTASFLSLHSW</sequence>
<reference evidence="2" key="1">
    <citation type="submission" date="2022-08" db="EMBL/GenBank/DDBJ databases">
        <title>A Global Phylogenomic Analysis of the Shiitake Genus Lentinula.</title>
        <authorList>
            <consortium name="DOE Joint Genome Institute"/>
            <person name="Sierra-Patev S."/>
            <person name="Min B."/>
            <person name="Naranjo-Ortiz M."/>
            <person name="Looney B."/>
            <person name="Konkel Z."/>
            <person name="Slot J.C."/>
            <person name="Sakamoto Y."/>
            <person name="Steenwyk J.L."/>
            <person name="Rokas A."/>
            <person name="Carro J."/>
            <person name="Camarero S."/>
            <person name="Ferreira P."/>
            <person name="Molpeceres G."/>
            <person name="Ruiz-Duenas F.J."/>
            <person name="Serrano A."/>
            <person name="Henrissat B."/>
            <person name="Drula E."/>
            <person name="Hughes K.W."/>
            <person name="Mata J.L."/>
            <person name="Ishikawa N.K."/>
            <person name="Vargas-Isla R."/>
            <person name="Ushijima S."/>
            <person name="Smith C.A."/>
            <person name="Ahrendt S."/>
            <person name="Andreopoulos W."/>
            <person name="He G."/>
            <person name="Labutti K."/>
            <person name="Lipzen A."/>
            <person name="Ng V."/>
            <person name="Riley R."/>
            <person name="Sandor L."/>
            <person name="Barry K."/>
            <person name="Martinez A.T."/>
            <person name="Xiao Y."/>
            <person name="Gibbons J.G."/>
            <person name="Terashima K."/>
            <person name="Grigoriev I.V."/>
            <person name="Hibbett D.S."/>
        </authorList>
    </citation>
    <scope>NUCLEOTIDE SEQUENCE</scope>
    <source>
        <strain evidence="2">RHP3577 ss4</strain>
    </source>
</reference>
<name>A0ABQ8UWE0_9AGAR</name>
<gene>
    <name evidence="2" type="ORF">C8R41DRAFT_872474</name>
</gene>
<proteinExistence type="predicted"/>
<dbReference type="EMBL" id="JANVFT010000183">
    <property type="protein sequence ID" value="KAJ4463267.1"/>
    <property type="molecule type" value="Genomic_DNA"/>
</dbReference>
<feature type="compositionally biased region" description="Pro residues" evidence="1">
    <location>
        <begin position="365"/>
        <end position="375"/>
    </location>
</feature>
<feature type="region of interest" description="Disordered" evidence="1">
    <location>
        <begin position="420"/>
        <end position="444"/>
    </location>
</feature>
<evidence type="ECO:0000313" key="2">
    <source>
        <dbReference type="EMBL" id="KAJ4463267.1"/>
    </source>
</evidence>
<feature type="compositionally biased region" description="Polar residues" evidence="1">
    <location>
        <begin position="429"/>
        <end position="444"/>
    </location>
</feature>
<feature type="region of interest" description="Disordered" evidence="1">
    <location>
        <begin position="140"/>
        <end position="162"/>
    </location>
</feature>
<evidence type="ECO:0000256" key="1">
    <source>
        <dbReference type="SAM" id="MobiDB-lite"/>
    </source>
</evidence>
<protein>
    <submittedName>
        <fullName evidence="2">Uncharacterized protein</fullName>
    </submittedName>
</protein>
<organism evidence="2 3">
    <name type="scientific">Lentinula lateritia</name>
    <dbReference type="NCBI Taxonomy" id="40482"/>
    <lineage>
        <taxon>Eukaryota</taxon>
        <taxon>Fungi</taxon>
        <taxon>Dikarya</taxon>
        <taxon>Basidiomycota</taxon>
        <taxon>Agaricomycotina</taxon>
        <taxon>Agaricomycetes</taxon>
        <taxon>Agaricomycetidae</taxon>
        <taxon>Agaricales</taxon>
        <taxon>Marasmiineae</taxon>
        <taxon>Omphalotaceae</taxon>
        <taxon>Lentinula</taxon>
    </lineage>
</organism>
<keyword evidence="3" id="KW-1185">Reference proteome</keyword>